<gene>
    <name evidence="2" type="ORF">SAMN05421548_11264</name>
</gene>
<evidence type="ECO:0000313" key="3">
    <source>
        <dbReference type="Proteomes" id="UP000198908"/>
    </source>
</evidence>
<dbReference type="Proteomes" id="UP000198908">
    <property type="component" value="Unassembled WGS sequence"/>
</dbReference>
<feature type="transmembrane region" description="Helical" evidence="1">
    <location>
        <begin position="130"/>
        <end position="149"/>
    </location>
</feature>
<organism evidence="2 3">
    <name type="scientific">Paraburkholderia lycopersici</name>
    <dbReference type="NCBI Taxonomy" id="416944"/>
    <lineage>
        <taxon>Bacteria</taxon>
        <taxon>Pseudomonadati</taxon>
        <taxon>Pseudomonadota</taxon>
        <taxon>Betaproteobacteria</taxon>
        <taxon>Burkholderiales</taxon>
        <taxon>Burkholderiaceae</taxon>
        <taxon>Paraburkholderia</taxon>
    </lineage>
</organism>
<accession>A0A1G6QPX0</accession>
<dbReference type="InterPro" id="IPR009495">
    <property type="entry name" value="NrsF"/>
</dbReference>
<feature type="transmembrane region" description="Helical" evidence="1">
    <location>
        <begin position="26"/>
        <end position="47"/>
    </location>
</feature>
<dbReference type="EMBL" id="FMYQ01000012">
    <property type="protein sequence ID" value="SDC94430.1"/>
    <property type="molecule type" value="Genomic_DNA"/>
</dbReference>
<feature type="transmembrane region" description="Helical" evidence="1">
    <location>
        <begin position="185"/>
        <end position="207"/>
    </location>
</feature>
<sequence length="213" mass="22628">MKTDDLISLLATGVARVDRQAALRRFARALPLGFAGSVVLMSVVFGVRRDLMSVAHTPIFWAKLAFPLCVALAAALAVNRLGRPGLRGGYAWALVALPFVAMLGGAWLVLGDAAPAQRVPLVLGLTWRTCPFNIVLLSVPTFAAVFWAVRGLAPTRLRAAGAAAGLLASALATVAYCLHCPEMSPAFWGVWYVIGMLLPAGIGAWLGPRLLRW</sequence>
<keyword evidence="1" id="KW-1133">Transmembrane helix</keyword>
<dbReference type="STRING" id="416944.SAMN05421548_11264"/>
<dbReference type="RefSeq" id="WP_091997738.1">
    <property type="nucleotide sequence ID" value="NZ_FMYQ01000012.1"/>
</dbReference>
<dbReference type="AlphaFoldDB" id="A0A1G6QPX0"/>
<keyword evidence="1" id="KW-0472">Membrane</keyword>
<protein>
    <recommendedName>
        <fullName evidence="4">Anti-sigma-F factor NrsF</fullName>
    </recommendedName>
</protein>
<evidence type="ECO:0000256" key="1">
    <source>
        <dbReference type="SAM" id="Phobius"/>
    </source>
</evidence>
<feature type="transmembrane region" description="Helical" evidence="1">
    <location>
        <begin position="59"/>
        <end position="78"/>
    </location>
</feature>
<proteinExistence type="predicted"/>
<evidence type="ECO:0000313" key="2">
    <source>
        <dbReference type="EMBL" id="SDC94430.1"/>
    </source>
</evidence>
<dbReference type="Pfam" id="PF06532">
    <property type="entry name" value="NrsF"/>
    <property type="match status" value="1"/>
</dbReference>
<keyword evidence="1" id="KW-0812">Transmembrane</keyword>
<feature type="transmembrane region" description="Helical" evidence="1">
    <location>
        <begin position="161"/>
        <end position="179"/>
    </location>
</feature>
<feature type="transmembrane region" description="Helical" evidence="1">
    <location>
        <begin position="90"/>
        <end position="110"/>
    </location>
</feature>
<dbReference type="OrthoDB" id="6059252at2"/>
<keyword evidence="3" id="KW-1185">Reference proteome</keyword>
<evidence type="ECO:0008006" key="4">
    <source>
        <dbReference type="Google" id="ProtNLM"/>
    </source>
</evidence>
<name>A0A1G6QPX0_9BURK</name>
<reference evidence="3" key="1">
    <citation type="submission" date="2016-09" db="EMBL/GenBank/DDBJ databases">
        <authorList>
            <person name="Varghese N."/>
            <person name="Submissions S."/>
        </authorList>
    </citation>
    <scope>NUCLEOTIDE SEQUENCE [LARGE SCALE GENOMIC DNA]</scope>
    <source>
        <strain evidence="3">TNe-862</strain>
    </source>
</reference>